<feature type="region of interest" description="Disordered" evidence="7">
    <location>
        <begin position="120"/>
        <end position="144"/>
    </location>
</feature>
<proteinExistence type="inferred from homology"/>
<name>A0ABV0BK98_9HYPH</name>
<evidence type="ECO:0000313" key="9">
    <source>
        <dbReference type="EMBL" id="MEN3931135.1"/>
    </source>
</evidence>
<comment type="subcellular location">
    <subcellularLocation>
        <location evidence="1">Cell envelope</location>
    </subcellularLocation>
</comment>
<reference evidence="9 10" key="1">
    <citation type="submission" date="2024-04" db="EMBL/GenBank/DDBJ databases">
        <title>A novel species isolated from cricket.</title>
        <authorList>
            <person name="Wang H.-C."/>
        </authorList>
    </citation>
    <scope>NUCLEOTIDE SEQUENCE [LARGE SCALE GENOMIC DNA]</scope>
    <source>
        <strain evidence="9 10">WL0021</strain>
    </source>
</reference>
<keyword evidence="4" id="KW-0479">Metal-binding</keyword>
<feature type="chain" id="PRO_5047417922" evidence="8">
    <location>
        <begin position="28"/>
        <end position="314"/>
    </location>
</feature>
<dbReference type="InterPro" id="IPR006128">
    <property type="entry name" value="Lipoprotein_PsaA-like"/>
</dbReference>
<dbReference type="PRINTS" id="PR00691">
    <property type="entry name" value="ADHESINB"/>
</dbReference>
<evidence type="ECO:0000256" key="3">
    <source>
        <dbReference type="ARBA" id="ARBA00022448"/>
    </source>
</evidence>
<dbReference type="RefSeq" id="WP_346337174.1">
    <property type="nucleotide sequence ID" value="NZ_JBBYXI010000003.1"/>
</dbReference>
<dbReference type="PRINTS" id="PR00690">
    <property type="entry name" value="ADHESNFAMILY"/>
</dbReference>
<keyword evidence="3 6" id="KW-0813">Transport</keyword>
<protein>
    <submittedName>
        <fullName evidence="9">Metal ABC transporter substrate-binding protein</fullName>
    </submittedName>
</protein>
<dbReference type="EMBL" id="JBBYXI010000003">
    <property type="protein sequence ID" value="MEN3931135.1"/>
    <property type="molecule type" value="Genomic_DNA"/>
</dbReference>
<dbReference type="Proteomes" id="UP001418637">
    <property type="component" value="Unassembled WGS sequence"/>
</dbReference>
<evidence type="ECO:0000256" key="2">
    <source>
        <dbReference type="ARBA" id="ARBA00011028"/>
    </source>
</evidence>
<comment type="caution">
    <text evidence="9">The sequence shown here is derived from an EMBL/GenBank/DDBJ whole genome shotgun (WGS) entry which is preliminary data.</text>
</comment>
<dbReference type="Pfam" id="PF01297">
    <property type="entry name" value="ZnuA"/>
    <property type="match status" value="1"/>
</dbReference>
<evidence type="ECO:0000256" key="7">
    <source>
        <dbReference type="SAM" id="MobiDB-lite"/>
    </source>
</evidence>
<dbReference type="PANTHER" id="PTHR42953:SF1">
    <property type="entry name" value="METAL-BINDING PROTEIN HI_0362-RELATED"/>
    <property type="match status" value="1"/>
</dbReference>
<keyword evidence="10" id="KW-1185">Reference proteome</keyword>
<keyword evidence="5 8" id="KW-0732">Signal</keyword>
<accession>A0ABV0BK98</accession>
<dbReference type="InterPro" id="IPR006129">
    <property type="entry name" value="AdhesinB"/>
</dbReference>
<organism evidence="9 10">
    <name type="scientific">Hohaiivirga grylli</name>
    <dbReference type="NCBI Taxonomy" id="3133970"/>
    <lineage>
        <taxon>Bacteria</taxon>
        <taxon>Pseudomonadati</taxon>
        <taxon>Pseudomonadota</taxon>
        <taxon>Alphaproteobacteria</taxon>
        <taxon>Hyphomicrobiales</taxon>
        <taxon>Methylobacteriaceae</taxon>
        <taxon>Hohaiivirga</taxon>
    </lineage>
</organism>
<evidence type="ECO:0000256" key="6">
    <source>
        <dbReference type="RuleBase" id="RU003512"/>
    </source>
</evidence>
<dbReference type="InterPro" id="IPR006127">
    <property type="entry name" value="ZnuA-like"/>
</dbReference>
<evidence type="ECO:0000256" key="5">
    <source>
        <dbReference type="ARBA" id="ARBA00022729"/>
    </source>
</evidence>
<feature type="compositionally biased region" description="Basic and acidic residues" evidence="7">
    <location>
        <begin position="121"/>
        <end position="144"/>
    </location>
</feature>
<evidence type="ECO:0000313" key="10">
    <source>
        <dbReference type="Proteomes" id="UP001418637"/>
    </source>
</evidence>
<dbReference type="Gene3D" id="3.40.50.1980">
    <property type="entry name" value="Nitrogenase molybdenum iron protein domain"/>
    <property type="match status" value="2"/>
</dbReference>
<dbReference type="InterPro" id="IPR050492">
    <property type="entry name" value="Bact_metal-bind_prot9"/>
</dbReference>
<evidence type="ECO:0000256" key="8">
    <source>
        <dbReference type="SAM" id="SignalP"/>
    </source>
</evidence>
<gene>
    <name evidence="9" type="ORF">WJT86_08700</name>
</gene>
<evidence type="ECO:0000256" key="1">
    <source>
        <dbReference type="ARBA" id="ARBA00004196"/>
    </source>
</evidence>
<dbReference type="CDD" id="cd01137">
    <property type="entry name" value="PsaA"/>
    <property type="match status" value="1"/>
</dbReference>
<evidence type="ECO:0000256" key="4">
    <source>
        <dbReference type="ARBA" id="ARBA00022723"/>
    </source>
</evidence>
<dbReference type="PANTHER" id="PTHR42953">
    <property type="entry name" value="HIGH-AFFINITY ZINC UPTAKE SYSTEM PROTEIN ZNUA-RELATED"/>
    <property type="match status" value="1"/>
</dbReference>
<dbReference type="SUPFAM" id="SSF53807">
    <property type="entry name" value="Helical backbone' metal receptor"/>
    <property type="match status" value="1"/>
</dbReference>
<sequence length="314" mass="34414">MFWIRKHILIPLVSLLLVAPLLTTANAQQNAPKKIVATFSILGDIVQNIAGDRGQVSVLVQPGGDAHVYSPSATDVRTIKEADIIFENGLSFEGWIKRLISSSGTSAKVITASKGITPLDIHPHSHDGHDHASDHNHHDDTDPHAWQDVANVKIYVANIRDALIELDPEGKETYTQNADHYLEKLDQVDQEIRTVISALPIDHRKVITPHDAFGYFANAYGITFIGVQGISSASEASAKDVAKIIRRIKTEKIPAVFIETLSNPRLIKQISQETGAKIGDPIFSDSLSPKDGPAPTYLKMMEYNIKALQKALAK</sequence>
<feature type="signal peptide" evidence="8">
    <location>
        <begin position="1"/>
        <end position="27"/>
    </location>
</feature>
<comment type="similarity">
    <text evidence="2 6">Belongs to the bacterial solute-binding protein 9 family.</text>
</comment>